<proteinExistence type="predicted"/>
<reference evidence="3" key="1">
    <citation type="journal article" date="2020" name="Nat. Commun.">
        <title>Genome assembly of wild tea tree DASZ reveals pedigree and selection history of tea varieties.</title>
        <authorList>
            <person name="Zhang W."/>
            <person name="Zhang Y."/>
            <person name="Qiu H."/>
            <person name="Guo Y."/>
            <person name="Wan H."/>
            <person name="Zhang X."/>
            <person name="Scossa F."/>
            <person name="Alseekh S."/>
            <person name="Zhang Q."/>
            <person name="Wang P."/>
            <person name="Xu L."/>
            <person name="Schmidt M.H."/>
            <person name="Jia X."/>
            <person name="Li D."/>
            <person name="Zhu A."/>
            <person name="Guo F."/>
            <person name="Chen W."/>
            <person name="Ni D."/>
            <person name="Usadel B."/>
            <person name="Fernie A.R."/>
            <person name="Wen W."/>
        </authorList>
    </citation>
    <scope>NUCLEOTIDE SEQUENCE [LARGE SCALE GENOMIC DNA]</scope>
    <source>
        <strain evidence="3">cv. G240</strain>
    </source>
</reference>
<name>A0A7J7HWF4_CAMSI</name>
<gene>
    <name evidence="2" type="ORF">HYC85_003639</name>
</gene>
<feature type="region of interest" description="Disordered" evidence="1">
    <location>
        <begin position="1"/>
        <end position="21"/>
    </location>
</feature>
<evidence type="ECO:0000256" key="1">
    <source>
        <dbReference type="SAM" id="MobiDB-lite"/>
    </source>
</evidence>
<protein>
    <recommendedName>
        <fullName evidence="4">Ubiquitin-like protease family profile domain-containing protein</fullName>
    </recommendedName>
</protein>
<comment type="caution">
    <text evidence="2">The sequence shown here is derived from an EMBL/GenBank/DDBJ whole genome shotgun (WGS) entry which is preliminary data.</text>
</comment>
<keyword evidence="3" id="KW-1185">Reference proteome</keyword>
<dbReference type="AlphaFoldDB" id="A0A7J7HWF4"/>
<dbReference type="Proteomes" id="UP000593564">
    <property type="component" value="Unassembled WGS sequence"/>
</dbReference>
<organism evidence="2 3">
    <name type="scientific">Camellia sinensis</name>
    <name type="common">Tea plant</name>
    <name type="synonym">Thea sinensis</name>
    <dbReference type="NCBI Taxonomy" id="4442"/>
    <lineage>
        <taxon>Eukaryota</taxon>
        <taxon>Viridiplantae</taxon>
        <taxon>Streptophyta</taxon>
        <taxon>Embryophyta</taxon>
        <taxon>Tracheophyta</taxon>
        <taxon>Spermatophyta</taxon>
        <taxon>Magnoliopsida</taxon>
        <taxon>eudicotyledons</taxon>
        <taxon>Gunneridae</taxon>
        <taxon>Pentapetalae</taxon>
        <taxon>asterids</taxon>
        <taxon>Ericales</taxon>
        <taxon>Theaceae</taxon>
        <taxon>Camellia</taxon>
    </lineage>
</organism>
<dbReference type="EMBL" id="JACBKZ010000002">
    <property type="protein sequence ID" value="KAF5956414.1"/>
    <property type="molecule type" value="Genomic_DNA"/>
</dbReference>
<reference evidence="2 3" key="2">
    <citation type="submission" date="2020-07" db="EMBL/GenBank/DDBJ databases">
        <title>Genome assembly of wild tea tree DASZ reveals pedigree and selection history of tea varieties.</title>
        <authorList>
            <person name="Zhang W."/>
        </authorList>
    </citation>
    <scope>NUCLEOTIDE SEQUENCE [LARGE SCALE GENOMIC DNA]</scope>
    <source>
        <strain evidence="3">cv. G240</strain>
        <tissue evidence="2">Leaf</tissue>
    </source>
</reference>
<evidence type="ECO:0000313" key="3">
    <source>
        <dbReference type="Proteomes" id="UP000593564"/>
    </source>
</evidence>
<accession>A0A7J7HWF4</accession>
<sequence>MAAASVLKRQDGKSRRQPSKPRNRAWGLAWLTSCKLRTEGESTPVGSCNPSHTCADGIKGQLRRGFIIWLWAVEGAEQGRAELTGASFEMILLSPGPGLRSRSHVWTQLPRIWTCSAKAYPRDLFSRDDCLLPGFVGARLAWWESLLNASVSCLELGPAGVQPSSVVMELGVWSTRARYTARWENSTTCRETNRCRVERRKYISVAAPPCRGQNIICPGRTCGRTLRSSGHAPHVRSSPFARAAVDRGSSGTVFAWDLRWQQQPIVLSGVAAEDGILAVVEQDLVVGFQSVGHEVRNCSVELLVLVPSLKLCSRQANAAIPVFDDVGGYANIRGSQCPVFAVAFPIFQKWDITKLVNATRGVKLTGHVEFEMEINAKDSVIAELHSEVDKLRRANDTQALHLVRVFGSSLQVKDDEVKKLRTENIEPRRALAVLEEQFAEHEVHNVTQAFCNVNVTSLGMYRNVAADDNMTNLVDNPTPRGQFTIDEGGQAICGPNSFVRNIKCKARKELKMPRFEYQDIQGQTINKAVVAGNSTTTDVGCSGKRAVYKDVIDVDEGTMCVNKKSGFDINNRHGVRKMMTVEEKSKISNAYNVCGDRPIMWNGHKYGVTVYFTDVIDVYVVLLSAEQDRINEGVEVPEKSYFFSSIRLNVVLEVQRQAMRDCWVDTQDFNKPLESVVDCPQQRPDLLDCAIIVCAVIHQYAHHVDVGRSLHDGNCSVLRATMVKEFINDLVRGLKNDTD</sequence>
<evidence type="ECO:0000313" key="2">
    <source>
        <dbReference type="EMBL" id="KAF5956414.1"/>
    </source>
</evidence>
<evidence type="ECO:0008006" key="4">
    <source>
        <dbReference type="Google" id="ProtNLM"/>
    </source>
</evidence>